<gene>
    <name evidence="6" type="primary">dhaT_5</name>
    <name evidence="6" type="ORF">SDC9_42389</name>
</gene>
<feature type="domain" description="Fe-containing alcohol dehydrogenase-like C-terminal" evidence="5">
    <location>
        <begin position="190"/>
        <end position="382"/>
    </location>
</feature>
<keyword evidence="2 6" id="KW-0560">Oxidoreductase</keyword>
<keyword evidence="3" id="KW-0520">NAD</keyword>
<comment type="similarity">
    <text evidence="1">Belongs to the iron-containing alcohol dehydrogenase family.</text>
</comment>
<evidence type="ECO:0000256" key="2">
    <source>
        <dbReference type="ARBA" id="ARBA00023002"/>
    </source>
</evidence>
<dbReference type="CDD" id="cd17814">
    <property type="entry name" value="Fe-ADH-like"/>
    <property type="match status" value="1"/>
</dbReference>
<dbReference type="GO" id="GO:0047516">
    <property type="term" value="F:1,3-propanediol dehydrogenase activity"/>
    <property type="evidence" value="ECO:0007669"/>
    <property type="project" value="UniProtKB-EC"/>
</dbReference>
<protein>
    <submittedName>
        <fullName evidence="6">1,3-propanediol dehydrogenase</fullName>
        <ecNumber evidence="6">1.1.1.202</ecNumber>
    </submittedName>
</protein>
<dbReference type="EMBL" id="VSSQ01000500">
    <property type="protein sequence ID" value="MPL96214.1"/>
    <property type="molecule type" value="Genomic_DNA"/>
</dbReference>
<dbReference type="Gene3D" id="1.20.1090.10">
    <property type="entry name" value="Dehydroquinate synthase-like - alpha domain"/>
    <property type="match status" value="1"/>
</dbReference>
<organism evidence="6">
    <name type="scientific">bioreactor metagenome</name>
    <dbReference type="NCBI Taxonomy" id="1076179"/>
    <lineage>
        <taxon>unclassified sequences</taxon>
        <taxon>metagenomes</taxon>
        <taxon>ecological metagenomes</taxon>
    </lineage>
</organism>
<accession>A0A644VXL0</accession>
<dbReference type="InterPro" id="IPR056798">
    <property type="entry name" value="ADH_Fe_C"/>
</dbReference>
<name>A0A644VXL0_9ZZZZ</name>
<comment type="caution">
    <text evidence="6">The sequence shown here is derived from an EMBL/GenBank/DDBJ whole genome shotgun (WGS) entry which is preliminary data.</text>
</comment>
<dbReference type="FunFam" id="3.40.50.1970:FF:000003">
    <property type="entry name" value="Alcohol dehydrogenase, iron-containing"/>
    <property type="match status" value="1"/>
</dbReference>
<dbReference type="GO" id="GO:0046872">
    <property type="term" value="F:metal ion binding"/>
    <property type="evidence" value="ECO:0007669"/>
    <property type="project" value="InterPro"/>
</dbReference>
<dbReference type="Pfam" id="PF00465">
    <property type="entry name" value="Fe-ADH"/>
    <property type="match status" value="1"/>
</dbReference>
<reference evidence="6" key="1">
    <citation type="submission" date="2019-08" db="EMBL/GenBank/DDBJ databases">
        <authorList>
            <person name="Kucharzyk K."/>
            <person name="Murdoch R.W."/>
            <person name="Higgins S."/>
            <person name="Loffler F."/>
        </authorList>
    </citation>
    <scope>NUCLEOTIDE SEQUENCE</scope>
</reference>
<dbReference type="PANTHER" id="PTHR11496">
    <property type="entry name" value="ALCOHOL DEHYDROGENASE"/>
    <property type="match status" value="1"/>
</dbReference>
<evidence type="ECO:0000259" key="5">
    <source>
        <dbReference type="Pfam" id="PF25137"/>
    </source>
</evidence>
<dbReference type="Pfam" id="PF25137">
    <property type="entry name" value="ADH_Fe_C"/>
    <property type="match status" value="1"/>
</dbReference>
<dbReference type="GO" id="GO:0004022">
    <property type="term" value="F:alcohol dehydrogenase (NAD+) activity"/>
    <property type="evidence" value="ECO:0007669"/>
    <property type="project" value="TreeGrafter"/>
</dbReference>
<evidence type="ECO:0000256" key="1">
    <source>
        <dbReference type="ARBA" id="ARBA00007358"/>
    </source>
</evidence>
<proteinExistence type="inferred from homology"/>
<dbReference type="FunFam" id="1.20.1090.10:FF:000001">
    <property type="entry name" value="Aldehyde-alcohol dehydrogenase"/>
    <property type="match status" value="1"/>
</dbReference>
<dbReference type="InterPro" id="IPR018211">
    <property type="entry name" value="ADH_Fe_CS"/>
</dbReference>
<evidence type="ECO:0000259" key="4">
    <source>
        <dbReference type="Pfam" id="PF00465"/>
    </source>
</evidence>
<dbReference type="Gene3D" id="3.40.50.1970">
    <property type="match status" value="1"/>
</dbReference>
<dbReference type="InterPro" id="IPR039697">
    <property type="entry name" value="Alcohol_dehydrogenase_Fe"/>
</dbReference>
<evidence type="ECO:0000313" key="6">
    <source>
        <dbReference type="EMBL" id="MPL96214.1"/>
    </source>
</evidence>
<evidence type="ECO:0000256" key="3">
    <source>
        <dbReference type="ARBA" id="ARBA00023027"/>
    </source>
</evidence>
<dbReference type="PROSITE" id="PS00060">
    <property type="entry name" value="ADH_IRON_2"/>
    <property type="match status" value="1"/>
</dbReference>
<dbReference type="PANTHER" id="PTHR11496:SF102">
    <property type="entry name" value="ALCOHOL DEHYDROGENASE 4"/>
    <property type="match status" value="1"/>
</dbReference>
<dbReference type="AlphaFoldDB" id="A0A644VXL0"/>
<feature type="domain" description="Alcohol dehydrogenase iron-type/glycerol dehydrogenase GldA" evidence="4">
    <location>
        <begin position="12"/>
        <end position="179"/>
    </location>
</feature>
<dbReference type="InterPro" id="IPR001670">
    <property type="entry name" value="ADH_Fe/GldA"/>
</dbReference>
<dbReference type="EC" id="1.1.1.202" evidence="6"/>
<dbReference type="SUPFAM" id="SSF56796">
    <property type="entry name" value="Dehydroquinate synthase-like"/>
    <property type="match status" value="1"/>
</dbReference>
<sequence length="382" mass="40466">MSEMVLRKFVAPEVIFGRGARSLAARYARNLGGTRVLVVTDDGVAEAGWLEPLLENLDGEGLGWAVYRDVQPNPTDVMVMRGVEVFDGEGCDLILTLGGGSPMDCAKAIGAVHANGGNVLDFVGVDKIPVPCPPVICVPTTAGSAADISQFSIIKNEKTGIKHAIVSKSIVPDVALVDPDTTLTMDGFLTASTGMDALTHAFEAYVSRAHSPLTDVHALQSVEMVHSFLLRAMGDLSSPEYRTGMMLASLHAGLAFSNASLGVVHALSHSLGGLLDLPHGECNSLLLRHGVEANYGAAPERFAVLLERFGGCAETPDVLSELLARLDTLRDQAGLPGRLRDLGLKEDLLPEIAAAAWEDPCMITNPRPLSPAGLEEILRNAY</sequence>